<name>A0A2I2KW31_9ACTN</name>
<gene>
    <name evidence="1" type="ORF">FRACA_3800006</name>
</gene>
<reference evidence="1 2" key="1">
    <citation type="submission" date="2017-06" db="EMBL/GenBank/DDBJ databases">
        <authorList>
            <person name="Kim H.J."/>
            <person name="Triplett B.A."/>
        </authorList>
    </citation>
    <scope>NUCLEOTIDE SEQUENCE [LARGE SCALE GENOMIC DNA]</scope>
    <source>
        <strain evidence="1">FRACA_ARgP5</strain>
    </source>
</reference>
<keyword evidence="2" id="KW-1185">Reference proteome</keyword>
<organism evidence="1 2">
    <name type="scientific">Frankia canadensis</name>
    <dbReference type="NCBI Taxonomy" id="1836972"/>
    <lineage>
        <taxon>Bacteria</taxon>
        <taxon>Bacillati</taxon>
        <taxon>Actinomycetota</taxon>
        <taxon>Actinomycetes</taxon>
        <taxon>Frankiales</taxon>
        <taxon>Frankiaceae</taxon>
        <taxon>Frankia</taxon>
    </lineage>
</organism>
<accession>A0A2I2KW31</accession>
<dbReference type="EMBL" id="FZMO01000313">
    <property type="protein sequence ID" value="SNQ49858.1"/>
    <property type="molecule type" value="Genomic_DNA"/>
</dbReference>
<evidence type="ECO:0000313" key="2">
    <source>
        <dbReference type="Proteomes" id="UP000234331"/>
    </source>
</evidence>
<dbReference type="Proteomes" id="UP000234331">
    <property type="component" value="Unassembled WGS sequence"/>
</dbReference>
<dbReference type="AlphaFoldDB" id="A0A2I2KW31"/>
<sequence>MRQCAAIGHGGPSNVSQVSSSNVDGYPALTYSIDSSGRWNVLFAANGVDVILVSAVAGPADEQPPARPTLPSVADAVMAGIATQAE</sequence>
<evidence type="ECO:0000313" key="1">
    <source>
        <dbReference type="EMBL" id="SNQ49858.1"/>
    </source>
</evidence>
<proteinExistence type="predicted"/>
<protein>
    <submittedName>
        <fullName evidence="1">Uncharacterized protein</fullName>
    </submittedName>
</protein>